<name>A0A5C6DYZ7_9BACT</name>
<dbReference type="AlphaFoldDB" id="A0A5C6DYZ7"/>
<dbReference type="OrthoDB" id="285410at2"/>
<dbReference type="NCBIfam" id="TIGR03853">
    <property type="entry name" value="matur_matur"/>
    <property type="match status" value="1"/>
</dbReference>
<proteinExistence type="predicted"/>
<sequence>MSNDRQENQVHGHDVMHMMVASGKTYTKEMLRGEILERFGEQTRFYTCSASNMTADELILFLEGKGKFDSQEDGFTTSPSSICDH</sequence>
<evidence type="ECO:0000313" key="1">
    <source>
        <dbReference type="EMBL" id="TWU41057.1"/>
    </source>
</evidence>
<dbReference type="Pfam" id="PF10678">
    <property type="entry name" value="DUF2492"/>
    <property type="match status" value="1"/>
</dbReference>
<keyword evidence="2" id="KW-1185">Reference proteome</keyword>
<dbReference type="Proteomes" id="UP000319143">
    <property type="component" value="Unassembled WGS sequence"/>
</dbReference>
<comment type="caution">
    <text evidence="1">The sequence shown here is derived from an EMBL/GenBank/DDBJ whole genome shotgun (WGS) entry which is preliminary data.</text>
</comment>
<dbReference type="RefSeq" id="WP_146525554.1">
    <property type="nucleotide sequence ID" value="NZ_SJPV01000002.1"/>
</dbReference>
<protein>
    <recommendedName>
        <fullName evidence="3">Metal-binding protein</fullName>
    </recommendedName>
</protein>
<dbReference type="EMBL" id="SJPV01000002">
    <property type="protein sequence ID" value="TWU41057.1"/>
    <property type="molecule type" value="Genomic_DNA"/>
</dbReference>
<gene>
    <name evidence="1" type="ORF">Poly41_18940</name>
</gene>
<reference evidence="1 2" key="1">
    <citation type="submission" date="2019-02" db="EMBL/GenBank/DDBJ databases">
        <title>Deep-cultivation of Planctomycetes and their phenomic and genomic characterization uncovers novel biology.</title>
        <authorList>
            <person name="Wiegand S."/>
            <person name="Jogler M."/>
            <person name="Boedeker C."/>
            <person name="Pinto D."/>
            <person name="Vollmers J."/>
            <person name="Rivas-Marin E."/>
            <person name="Kohn T."/>
            <person name="Peeters S.H."/>
            <person name="Heuer A."/>
            <person name="Rast P."/>
            <person name="Oberbeckmann S."/>
            <person name="Bunk B."/>
            <person name="Jeske O."/>
            <person name="Meyerdierks A."/>
            <person name="Storesund J.E."/>
            <person name="Kallscheuer N."/>
            <person name="Luecker S."/>
            <person name="Lage O.M."/>
            <person name="Pohl T."/>
            <person name="Merkel B.J."/>
            <person name="Hornburger P."/>
            <person name="Mueller R.-W."/>
            <person name="Bruemmer F."/>
            <person name="Labrenz M."/>
            <person name="Spormann A.M."/>
            <person name="Op Den Camp H."/>
            <person name="Overmann J."/>
            <person name="Amann R."/>
            <person name="Jetten M.S.M."/>
            <person name="Mascher T."/>
            <person name="Medema M.H."/>
            <person name="Devos D.P."/>
            <person name="Kaster A.-K."/>
            <person name="Ovreas L."/>
            <person name="Rohde M."/>
            <person name="Galperin M.Y."/>
            <person name="Jogler C."/>
        </authorList>
    </citation>
    <scope>NUCLEOTIDE SEQUENCE [LARGE SCALE GENOMIC DNA]</scope>
    <source>
        <strain evidence="1 2">Poly41</strain>
    </source>
</reference>
<accession>A0A5C6DYZ7</accession>
<evidence type="ECO:0008006" key="3">
    <source>
        <dbReference type="Google" id="ProtNLM"/>
    </source>
</evidence>
<evidence type="ECO:0000313" key="2">
    <source>
        <dbReference type="Proteomes" id="UP000319143"/>
    </source>
</evidence>
<organism evidence="1 2">
    <name type="scientific">Novipirellula artificiosorum</name>
    <dbReference type="NCBI Taxonomy" id="2528016"/>
    <lineage>
        <taxon>Bacteria</taxon>
        <taxon>Pseudomonadati</taxon>
        <taxon>Planctomycetota</taxon>
        <taxon>Planctomycetia</taxon>
        <taxon>Pirellulales</taxon>
        <taxon>Pirellulaceae</taxon>
        <taxon>Novipirellula</taxon>
    </lineage>
</organism>
<dbReference type="InterPro" id="IPR019620">
    <property type="entry name" value="Metal-bd_prot_put"/>
</dbReference>